<dbReference type="GeneID" id="87817604"/>
<dbReference type="AlphaFoldDB" id="A0AAN6V1G0"/>
<comment type="caution">
    <text evidence="2">The sequence shown here is derived from an EMBL/GenBank/DDBJ whole genome shotgun (WGS) entry which is preliminary data.</text>
</comment>
<dbReference type="EMBL" id="MU853591">
    <property type="protein sequence ID" value="KAK4142979.1"/>
    <property type="molecule type" value="Genomic_DNA"/>
</dbReference>
<accession>A0AAN6V1G0</accession>
<evidence type="ECO:0000313" key="2">
    <source>
        <dbReference type="EMBL" id="KAK4142979.1"/>
    </source>
</evidence>
<dbReference type="RefSeq" id="XP_062636350.1">
    <property type="nucleotide sequence ID" value="XM_062780991.1"/>
</dbReference>
<gene>
    <name evidence="2" type="ORF">C8A04DRAFT_29379</name>
</gene>
<feature type="region of interest" description="Disordered" evidence="1">
    <location>
        <begin position="1"/>
        <end position="36"/>
    </location>
</feature>
<feature type="compositionally biased region" description="Acidic residues" evidence="1">
    <location>
        <begin position="22"/>
        <end position="36"/>
    </location>
</feature>
<evidence type="ECO:0000313" key="3">
    <source>
        <dbReference type="Proteomes" id="UP001302676"/>
    </source>
</evidence>
<keyword evidence="3" id="KW-1185">Reference proteome</keyword>
<organism evidence="2 3">
    <name type="scientific">Dichotomopilus funicola</name>
    <dbReference type="NCBI Taxonomy" id="1934379"/>
    <lineage>
        <taxon>Eukaryota</taxon>
        <taxon>Fungi</taxon>
        <taxon>Dikarya</taxon>
        <taxon>Ascomycota</taxon>
        <taxon>Pezizomycotina</taxon>
        <taxon>Sordariomycetes</taxon>
        <taxon>Sordariomycetidae</taxon>
        <taxon>Sordariales</taxon>
        <taxon>Chaetomiaceae</taxon>
        <taxon>Dichotomopilus</taxon>
    </lineage>
</organism>
<reference evidence="2" key="1">
    <citation type="journal article" date="2023" name="Mol. Phylogenet. Evol.">
        <title>Genome-scale phylogeny and comparative genomics of the fungal order Sordariales.</title>
        <authorList>
            <person name="Hensen N."/>
            <person name="Bonometti L."/>
            <person name="Westerberg I."/>
            <person name="Brannstrom I.O."/>
            <person name="Guillou S."/>
            <person name="Cros-Aarteil S."/>
            <person name="Calhoun S."/>
            <person name="Haridas S."/>
            <person name="Kuo A."/>
            <person name="Mondo S."/>
            <person name="Pangilinan J."/>
            <person name="Riley R."/>
            <person name="LaButti K."/>
            <person name="Andreopoulos B."/>
            <person name="Lipzen A."/>
            <person name="Chen C."/>
            <person name="Yan M."/>
            <person name="Daum C."/>
            <person name="Ng V."/>
            <person name="Clum A."/>
            <person name="Steindorff A."/>
            <person name="Ohm R.A."/>
            <person name="Martin F."/>
            <person name="Silar P."/>
            <person name="Natvig D.O."/>
            <person name="Lalanne C."/>
            <person name="Gautier V."/>
            <person name="Ament-Velasquez S.L."/>
            <person name="Kruys A."/>
            <person name="Hutchinson M.I."/>
            <person name="Powell A.J."/>
            <person name="Barry K."/>
            <person name="Miller A.N."/>
            <person name="Grigoriev I.V."/>
            <person name="Debuchy R."/>
            <person name="Gladieux P."/>
            <person name="Hiltunen Thoren M."/>
            <person name="Johannesson H."/>
        </authorList>
    </citation>
    <scope>NUCLEOTIDE SEQUENCE</scope>
    <source>
        <strain evidence="2">CBS 141.50</strain>
    </source>
</reference>
<protein>
    <submittedName>
        <fullName evidence="2">Uncharacterized protein</fullName>
    </submittedName>
</protein>
<reference evidence="2" key="2">
    <citation type="submission" date="2023-05" db="EMBL/GenBank/DDBJ databases">
        <authorList>
            <consortium name="Lawrence Berkeley National Laboratory"/>
            <person name="Steindorff A."/>
            <person name="Hensen N."/>
            <person name="Bonometti L."/>
            <person name="Westerberg I."/>
            <person name="Brannstrom I.O."/>
            <person name="Guillou S."/>
            <person name="Cros-Aarteil S."/>
            <person name="Calhoun S."/>
            <person name="Haridas S."/>
            <person name="Kuo A."/>
            <person name="Mondo S."/>
            <person name="Pangilinan J."/>
            <person name="Riley R."/>
            <person name="Labutti K."/>
            <person name="Andreopoulos B."/>
            <person name="Lipzen A."/>
            <person name="Chen C."/>
            <person name="Yanf M."/>
            <person name="Daum C."/>
            <person name="Ng V."/>
            <person name="Clum A."/>
            <person name="Ohm R."/>
            <person name="Martin F."/>
            <person name="Silar P."/>
            <person name="Natvig D."/>
            <person name="Lalanne C."/>
            <person name="Gautier V."/>
            <person name="Ament-Velasquez S.L."/>
            <person name="Kruys A."/>
            <person name="Hutchinson M.I."/>
            <person name="Powell A.J."/>
            <person name="Barry K."/>
            <person name="Miller A.N."/>
            <person name="Grigoriev I.V."/>
            <person name="Debuchy R."/>
            <person name="Gladieux P."/>
            <person name="Thoren M.H."/>
            <person name="Johannesson H."/>
        </authorList>
    </citation>
    <scope>NUCLEOTIDE SEQUENCE</scope>
    <source>
        <strain evidence="2">CBS 141.50</strain>
    </source>
</reference>
<evidence type="ECO:0000256" key="1">
    <source>
        <dbReference type="SAM" id="MobiDB-lite"/>
    </source>
</evidence>
<dbReference type="Proteomes" id="UP001302676">
    <property type="component" value="Unassembled WGS sequence"/>
</dbReference>
<proteinExistence type="predicted"/>
<name>A0AAN6V1G0_9PEZI</name>
<sequence>MLLGEPSLYMEDCDSIPLTGLDDSDPSELDPSELDPAEYDDQYEVFYEDFETGVDEWANVESDEFYTSDIEAPSSNGVLQSSEGDYFYTDGQGNVIPVEKQDVSEYQPDEWVSPHKLEECDDFSEDWEEEIEEDVDEVEENGYHMYDEDWAFDPPMYPHE</sequence>